<reference evidence="5" key="1">
    <citation type="submission" date="2021-03" db="EMBL/GenBank/DDBJ databases">
        <authorList>
            <person name="Li Z."/>
            <person name="Yang C."/>
        </authorList>
    </citation>
    <scope>NUCLEOTIDE SEQUENCE</scope>
    <source>
        <strain evidence="5">Dzin_1.0</strain>
        <tissue evidence="5">Leaf</tissue>
    </source>
</reference>
<dbReference type="AlphaFoldDB" id="A0A9D5CQC3"/>
<dbReference type="OrthoDB" id="201321at2759"/>
<evidence type="ECO:0000313" key="5">
    <source>
        <dbReference type="EMBL" id="KAJ0976572.1"/>
    </source>
</evidence>
<gene>
    <name evidence="5" type="ORF">J5N97_012046</name>
</gene>
<comment type="caution">
    <text evidence="5">The sequence shown here is derived from an EMBL/GenBank/DDBJ whole genome shotgun (WGS) entry which is preliminary data.</text>
</comment>
<evidence type="ECO:0000313" key="6">
    <source>
        <dbReference type="Proteomes" id="UP001085076"/>
    </source>
</evidence>
<reference evidence="5" key="2">
    <citation type="journal article" date="2022" name="Hortic Res">
        <title>The genome of Dioscorea zingiberensis sheds light on the biosynthesis, origin and evolution of the medicinally important diosgenin saponins.</title>
        <authorList>
            <person name="Li Y."/>
            <person name="Tan C."/>
            <person name="Li Z."/>
            <person name="Guo J."/>
            <person name="Li S."/>
            <person name="Chen X."/>
            <person name="Wang C."/>
            <person name="Dai X."/>
            <person name="Yang H."/>
            <person name="Song W."/>
            <person name="Hou L."/>
            <person name="Xu J."/>
            <person name="Tong Z."/>
            <person name="Xu A."/>
            <person name="Yuan X."/>
            <person name="Wang W."/>
            <person name="Yang Q."/>
            <person name="Chen L."/>
            <person name="Sun Z."/>
            <person name="Wang K."/>
            <person name="Pan B."/>
            <person name="Chen J."/>
            <person name="Bao Y."/>
            <person name="Liu F."/>
            <person name="Qi X."/>
            <person name="Gang D.R."/>
            <person name="Wen J."/>
            <person name="Li J."/>
        </authorList>
    </citation>
    <scope>NUCLEOTIDE SEQUENCE</scope>
    <source>
        <strain evidence="5">Dzin_1.0</strain>
    </source>
</reference>
<organism evidence="5 6">
    <name type="scientific">Dioscorea zingiberensis</name>
    <dbReference type="NCBI Taxonomy" id="325984"/>
    <lineage>
        <taxon>Eukaryota</taxon>
        <taxon>Viridiplantae</taxon>
        <taxon>Streptophyta</taxon>
        <taxon>Embryophyta</taxon>
        <taxon>Tracheophyta</taxon>
        <taxon>Spermatophyta</taxon>
        <taxon>Magnoliopsida</taxon>
        <taxon>Liliopsida</taxon>
        <taxon>Dioscoreales</taxon>
        <taxon>Dioscoreaceae</taxon>
        <taxon>Dioscorea</taxon>
    </lineage>
</organism>
<proteinExistence type="predicted"/>
<keyword evidence="6" id="KW-1185">Reference proteome</keyword>
<sequence length="243" mass="27104">MAALSLKPPIHPHKNTSLMHHHLQANPKKLRIKTCSSSITTAAAAAAGYEAIDEIKALLYQAVQGTNRGIFGVSSAKKSEIEDLVKLLESKNPTPQPTDELKDKVDGWWKLIYSTITILGSKRTKLGLRDFITLGDFYQIIDVTNGKAINVIKFNARGFKMLSGQLTVEASFQVASKTRVVIKLEKSSITPDQLMNLFEKNYDLLLAVFNPDGWLEISYVDDSLRIGRDDKGNIFVLERTQQE</sequence>
<dbReference type="Pfam" id="PF04755">
    <property type="entry name" value="PAP_fibrillin"/>
    <property type="match status" value="1"/>
</dbReference>
<dbReference type="InterPro" id="IPR039633">
    <property type="entry name" value="PAP"/>
</dbReference>
<keyword evidence="2" id="KW-0934">Plastid</keyword>
<evidence type="ECO:0000256" key="3">
    <source>
        <dbReference type="ARBA" id="ARBA00022946"/>
    </source>
</evidence>
<accession>A0A9D5CQC3</accession>
<evidence type="ECO:0000259" key="4">
    <source>
        <dbReference type="Pfam" id="PF04755"/>
    </source>
</evidence>
<dbReference type="PANTHER" id="PTHR31906">
    <property type="entry name" value="PLASTID-LIPID-ASSOCIATED PROTEIN 4, CHLOROPLASTIC-RELATED"/>
    <property type="match status" value="1"/>
</dbReference>
<protein>
    <recommendedName>
        <fullName evidence="4">Plastid lipid-associated protein/fibrillin conserved domain-containing protein</fullName>
    </recommendedName>
</protein>
<feature type="domain" description="Plastid lipid-associated protein/fibrillin conserved" evidence="4">
    <location>
        <begin position="55"/>
        <end position="237"/>
    </location>
</feature>
<name>A0A9D5CQC3_9LILI</name>
<dbReference type="GO" id="GO:0009536">
    <property type="term" value="C:plastid"/>
    <property type="evidence" value="ECO:0007669"/>
    <property type="project" value="UniProtKB-SubCell"/>
</dbReference>
<evidence type="ECO:0000256" key="2">
    <source>
        <dbReference type="ARBA" id="ARBA00022640"/>
    </source>
</evidence>
<evidence type="ECO:0000256" key="1">
    <source>
        <dbReference type="ARBA" id="ARBA00004474"/>
    </source>
</evidence>
<keyword evidence="3" id="KW-0809">Transit peptide</keyword>
<dbReference type="EMBL" id="JAGGNH010000003">
    <property type="protein sequence ID" value="KAJ0976572.1"/>
    <property type="molecule type" value="Genomic_DNA"/>
</dbReference>
<comment type="subcellular location">
    <subcellularLocation>
        <location evidence="1">Plastid</location>
    </subcellularLocation>
</comment>
<dbReference type="InterPro" id="IPR006843">
    <property type="entry name" value="PAP/fibrillin_dom"/>
</dbReference>
<dbReference type="Proteomes" id="UP001085076">
    <property type="component" value="Miscellaneous, Linkage group lg03"/>
</dbReference>